<gene>
    <name evidence="1" type="ORF">RCOM_0910250</name>
</gene>
<sequence>MPNSDLIFAIANPPSPLAMRKSFDSIIYFQPFASFQSDMRGCQTFYKDRPAKLFQSLKLVPWQVLLQNIENQAKPNHSGKGHKLNSKACRTFVTTQAPLLTYFFQIQDMAYFCSLGSPSQWIWDTQFGCPSILHKRQPS</sequence>
<name>B9RTH2_RICCO</name>
<evidence type="ECO:0000313" key="1">
    <source>
        <dbReference type="EMBL" id="EEF45204.1"/>
    </source>
</evidence>
<dbReference type="AlphaFoldDB" id="B9RTH2"/>
<proteinExistence type="predicted"/>
<organism evidence="1 2">
    <name type="scientific">Ricinus communis</name>
    <name type="common">Castor bean</name>
    <dbReference type="NCBI Taxonomy" id="3988"/>
    <lineage>
        <taxon>Eukaryota</taxon>
        <taxon>Viridiplantae</taxon>
        <taxon>Streptophyta</taxon>
        <taxon>Embryophyta</taxon>
        <taxon>Tracheophyta</taxon>
        <taxon>Spermatophyta</taxon>
        <taxon>Magnoliopsida</taxon>
        <taxon>eudicotyledons</taxon>
        <taxon>Gunneridae</taxon>
        <taxon>Pentapetalae</taxon>
        <taxon>rosids</taxon>
        <taxon>fabids</taxon>
        <taxon>Malpighiales</taxon>
        <taxon>Euphorbiaceae</taxon>
        <taxon>Acalyphoideae</taxon>
        <taxon>Acalypheae</taxon>
        <taxon>Ricinus</taxon>
    </lineage>
</organism>
<keyword evidence="2" id="KW-1185">Reference proteome</keyword>
<reference evidence="2" key="1">
    <citation type="journal article" date="2010" name="Nat. Biotechnol.">
        <title>Draft genome sequence of the oilseed species Ricinus communis.</title>
        <authorList>
            <person name="Chan A.P."/>
            <person name="Crabtree J."/>
            <person name="Zhao Q."/>
            <person name="Lorenzi H."/>
            <person name="Orvis J."/>
            <person name="Puiu D."/>
            <person name="Melake-Berhan A."/>
            <person name="Jones K.M."/>
            <person name="Redman J."/>
            <person name="Chen G."/>
            <person name="Cahoon E.B."/>
            <person name="Gedil M."/>
            <person name="Stanke M."/>
            <person name="Haas B.J."/>
            <person name="Wortman J.R."/>
            <person name="Fraser-Liggett C.M."/>
            <person name="Ravel J."/>
            <person name="Rabinowicz P.D."/>
        </authorList>
    </citation>
    <scope>NUCLEOTIDE SEQUENCE [LARGE SCALE GENOMIC DNA]</scope>
    <source>
        <strain evidence="2">cv. Hale</strain>
    </source>
</reference>
<accession>B9RTH2</accession>
<evidence type="ECO:0000313" key="2">
    <source>
        <dbReference type="Proteomes" id="UP000008311"/>
    </source>
</evidence>
<protein>
    <submittedName>
        <fullName evidence="1">Uncharacterized protein</fullName>
    </submittedName>
</protein>
<dbReference type="Proteomes" id="UP000008311">
    <property type="component" value="Unassembled WGS sequence"/>
</dbReference>
<dbReference type="EMBL" id="EQ973814">
    <property type="protein sequence ID" value="EEF45204.1"/>
    <property type="molecule type" value="Genomic_DNA"/>
</dbReference>
<dbReference type="InParanoid" id="B9RTH2"/>